<evidence type="ECO:0000313" key="1">
    <source>
        <dbReference type="EMBL" id="EER17123.1"/>
    </source>
</evidence>
<accession>C5KEI5</accession>
<dbReference type="EMBL" id="GG672330">
    <property type="protein sequence ID" value="EER17123.1"/>
    <property type="molecule type" value="Genomic_DNA"/>
</dbReference>
<dbReference type="GeneID" id="9053245"/>
<dbReference type="AlphaFoldDB" id="C5KEI5"/>
<dbReference type="Proteomes" id="UP000007800">
    <property type="component" value="Unassembled WGS sequence"/>
</dbReference>
<protein>
    <submittedName>
        <fullName evidence="1">Uncharacterized protein</fullName>
    </submittedName>
</protein>
<organism evidence="2">
    <name type="scientific">Perkinsus marinus (strain ATCC 50983 / TXsc)</name>
    <dbReference type="NCBI Taxonomy" id="423536"/>
    <lineage>
        <taxon>Eukaryota</taxon>
        <taxon>Sar</taxon>
        <taxon>Alveolata</taxon>
        <taxon>Perkinsozoa</taxon>
        <taxon>Perkinsea</taxon>
        <taxon>Perkinsida</taxon>
        <taxon>Perkinsidae</taxon>
        <taxon>Perkinsus</taxon>
    </lineage>
</organism>
<name>C5KEI5_PERM5</name>
<sequence>MPRTLESGRIHERCVYAGESTTTYVTEDGPWPTRLANVVIKNVKAHKRVIDFLPRGGSITILTPD</sequence>
<evidence type="ECO:0000313" key="2">
    <source>
        <dbReference type="Proteomes" id="UP000007800"/>
    </source>
</evidence>
<proteinExistence type="predicted"/>
<gene>
    <name evidence="1" type="ORF">Pmar_PMAR009558</name>
</gene>
<keyword evidence="2" id="KW-1185">Reference proteome</keyword>
<dbReference type="InParanoid" id="C5KEI5"/>
<reference evidence="1 2" key="1">
    <citation type="submission" date="2008-07" db="EMBL/GenBank/DDBJ databases">
        <authorList>
            <person name="El-Sayed N."/>
            <person name="Caler E."/>
            <person name="Inman J."/>
            <person name="Amedeo P."/>
            <person name="Hass B."/>
            <person name="Wortman J."/>
        </authorList>
    </citation>
    <scope>NUCLEOTIDE SEQUENCE [LARGE SCALE GENOMIC DNA]</scope>
    <source>
        <strain evidence="2">ATCC 50983 / TXsc</strain>
    </source>
</reference>
<dbReference type="RefSeq" id="XP_002785327.1">
    <property type="nucleotide sequence ID" value="XM_002785281.1"/>
</dbReference>